<dbReference type="CDD" id="cd00586">
    <property type="entry name" value="4HBT"/>
    <property type="match status" value="1"/>
</dbReference>
<reference evidence="4" key="1">
    <citation type="submission" date="2018-05" db="EMBL/GenBank/DDBJ databases">
        <title>Azospirillum thermophila sp. nov., a novel isolated from hot spring.</title>
        <authorList>
            <person name="Zhao Z."/>
        </authorList>
    </citation>
    <scope>NUCLEOTIDE SEQUENCE [LARGE SCALE GENOMIC DNA]</scope>
    <source>
        <strain evidence="4">CFH 70021</strain>
    </source>
</reference>
<dbReference type="Proteomes" id="UP000245629">
    <property type="component" value="Chromosome 2"/>
</dbReference>
<gene>
    <name evidence="3" type="ORF">DEW08_08410</name>
</gene>
<dbReference type="PIRSF" id="PIRSF003230">
    <property type="entry name" value="YbgC"/>
    <property type="match status" value="1"/>
</dbReference>
<dbReference type="Pfam" id="PF13279">
    <property type="entry name" value="4HBT_2"/>
    <property type="match status" value="1"/>
</dbReference>
<sequence length="135" mass="15567">MISADVTIQAQFYDLDPMEVVWHGNYVRYLEQARCALLDRIGYNYPDMAASGFMWPIVDMQLKYVRPIRFAQTVVVTATLSEYENRIRIDYRIRDEKTGELLTKARTVQLAVNANTGELSFESPSVLIEKVRALL</sequence>
<comment type="similarity">
    <text evidence="1">Belongs to the 4-hydroxybenzoyl-CoA thioesterase family.</text>
</comment>
<dbReference type="InterPro" id="IPR006684">
    <property type="entry name" value="YbgC/YbaW"/>
</dbReference>
<dbReference type="RefSeq" id="WP_109326170.1">
    <property type="nucleotide sequence ID" value="NZ_CP029353.1"/>
</dbReference>
<keyword evidence="4" id="KW-1185">Reference proteome</keyword>
<organism evidence="3 4">
    <name type="scientific">Azospirillum thermophilum</name>
    <dbReference type="NCBI Taxonomy" id="2202148"/>
    <lineage>
        <taxon>Bacteria</taxon>
        <taxon>Pseudomonadati</taxon>
        <taxon>Pseudomonadota</taxon>
        <taxon>Alphaproteobacteria</taxon>
        <taxon>Rhodospirillales</taxon>
        <taxon>Azospirillaceae</taxon>
        <taxon>Azospirillum</taxon>
    </lineage>
</organism>
<dbReference type="AlphaFoldDB" id="A0A2S2CP54"/>
<dbReference type="OrthoDB" id="7204167at2"/>
<dbReference type="SUPFAM" id="SSF54637">
    <property type="entry name" value="Thioesterase/thiol ester dehydrase-isomerase"/>
    <property type="match status" value="1"/>
</dbReference>
<dbReference type="Gene3D" id="3.10.129.10">
    <property type="entry name" value="Hotdog Thioesterase"/>
    <property type="match status" value="1"/>
</dbReference>
<evidence type="ECO:0000256" key="1">
    <source>
        <dbReference type="ARBA" id="ARBA00005953"/>
    </source>
</evidence>
<dbReference type="InterPro" id="IPR029069">
    <property type="entry name" value="HotDog_dom_sf"/>
</dbReference>
<dbReference type="KEGG" id="azz:DEW08_08410"/>
<proteinExistence type="inferred from homology"/>
<evidence type="ECO:0000313" key="4">
    <source>
        <dbReference type="Proteomes" id="UP000245629"/>
    </source>
</evidence>
<dbReference type="PANTHER" id="PTHR31793:SF27">
    <property type="entry name" value="NOVEL THIOESTERASE SUPERFAMILY DOMAIN AND SAPOSIN A-TYPE DOMAIN CONTAINING PROTEIN (0610012H03RIK)"/>
    <property type="match status" value="1"/>
</dbReference>
<dbReference type="InterPro" id="IPR050563">
    <property type="entry name" value="4-hydroxybenzoyl-CoA_TE"/>
</dbReference>
<keyword evidence="2" id="KW-0378">Hydrolase</keyword>
<evidence type="ECO:0000256" key="2">
    <source>
        <dbReference type="ARBA" id="ARBA00022801"/>
    </source>
</evidence>
<accession>A0A2S2CP54</accession>
<evidence type="ECO:0000313" key="3">
    <source>
        <dbReference type="EMBL" id="AWK86262.1"/>
    </source>
</evidence>
<dbReference type="GO" id="GO:0047617">
    <property type="term" value="F:fatty acyl-CoA hydrolase activity"/>
    <property type="evidence" value="ECO:0007669"/>
    <property type="project" value="TreeGrafter"/>
</dbReference>
<name>A0A2S2CP54_9PROT</name>
<dbReference type="EMBL" id="CP029353">
    <property type="protein sequence ID" value="AWK86262.1"/>
    <property type="molecule type" value="Genomic_DNA"/>
</dbReference>
<protein>
    <submittedName>
        <fullName evidence="3">Acyl-CoA thioesterase</fullName>
    </submittedName>
</protein>
<dbReference type="PANTHER" id="PTHR31793">
    <property type="entry name" value="4-HYDROXYBENZOYL-COA THIOESTERASE FAMILY MEMBER"/>
    <property type="match status" value="1"/>
</dbReference>